<dbReference type="RefSeq" id="WP_012960586.1">
    <property type="nucleotide sequence ID" value="NC_013791.2"/>
</dbReference>
<dbReference type="KEGG" id="bpf:BpOF4_06265"/>
<keyword evidence="3" id="KW-1185">Reference proteome</keyword>
<evidence type="ECO:0000313" key="2">
    <source>
        <dbReference type="EMBL" id="ADC49313.1"/>
    </source>
</evidence>
<keyword evidence="1" id="KW-1133">Transmembrane helix</keyword>
<evidence type="ECO:0000256" key="1">
    <source>
        <dbReference type="SAM" id="Phobius"/>
    </source>
</evidence>
<dbReference type="AlphaFoldDB" id="D3FZS1"/>
<protein>
    <submittedName>
        <fullName evidence="2">Uncharacterized protein</fullName>
    </submittedName>
</protein>
<dbReference type="Proteomes" id="UP000001544">
    <property type="component" value="Chromosome"/>
</dbReference>
<keyword evidence="1" id="KW-0812">Transmembrane</keyword>
<dbReference type="EMBL" id="CP001878">
    <property type="protein sequence ID" value="ADC49313.1"/>
    <property type="molecule type" value="Genomic_DNA"/>
</dbReference>
<keyword evidence="1" id="KW-0472">Membrane</keyword>
<reference evidence="2 3" key="1">
    <citation type="journal article" date="2011" name="Environ. Microbiol.">
        <title>Genome of alkaliphilic Bacillus pseudofirmus OF4 reveals adaptations that support the ability to grow in an external pH range from 7.5 to 11.4.</title>
        <authorList>
            <person name="Janto B."/>
            <person name="Ahmed A."/>
            <person name="Ito M."/>
            <person name="Liu J."/>
            <person name="Hicks D.B."/>
            <person name="Pagni S."/>
            <person name="Fackelmayer O.J."/>
            <person name="Smith T.A."/>
            <person name="Earl J."/>
            <person name="Elbourne L.D."/>
            <person name="Hassan K."/>
            <person name="Paulsen I.T."/>
            <person name="Kolsto A.B."/>
            <person name="Tourasse N.J."/>
            <person name="Ehrlich G.D."/>
            <person name="Boissy R."/>
            <person name="Ivey D.M."/>
            <person name="Li G."/>
            <person name="Xue Y."/>
            <person name="Ma Y."/>
            <person name="Hu F.Z."/>
            <person name="Krulwich T.A."/>
        </authorList>
    </citation>
    <scope>NUCLEOTIDE SEQUENCE [LARGE SCALE GENOMIC DNA]</scope>
    <source>
        <strain evidence="3">ATCC BAA-2126 / JCM 17055 / OF4</strain>
    </source>
</reference>
<feature type="transmembrane region" description="Helical" evidence="1">
    <location>
        <begin position="6"/>
        <end position="25"/>
    </location>
</feature>
<organism evidence="2 3">
    <name type="scientific">Alkalihalophilus pseudofirmus (strain ATCC BAA-2126 / JCM 17055 / OF4)</name>
    <name type="common">Bacillus pseudofirmus</name>
    <dbReference type="NCBI Taxonomy" id="398511"/>
    <lineage>
        <taxon>Bacteria</taxon>
        <taxon>Bacillati</taxon>
        <taxon>Bacillota</taxon>
        <taxon>Bacilli</taxon>
        <taxon>Bacillales</taxon>
        <taxon>Bacillaceae</taxon>
        <taxon>Alkalihalophilus</taxon>
    </lineage>
</organism>
<name>D3FZS1_ALKPO</name>
<proteinExistence type="predicted"/>
<dbReference type="STRING" id="398511.BpOF4_06265"/>
<sequence>MKHKLLYNILSLIIILLGVLLFNTYSQSKQLEERMETMEEHHLFNIYFMYHHSLAGLNSHLESGADTEDLSYFFQFTNFLTTTSSELLRKEELDIRTNLQRIDQDMQENDTTEKREALYELIDQFQLNIDEAIFSEGSKSEQLEEAMNEFNQELVEYQSVHGLGD</sequence>
<gene>
    <name evidence="2" type="ordered locus">BpOF4_06265</name>
</gene>
<accession>D3FZS1</accession>
<dbReference type="HOGENOM" id="CLU_1607580_0_0_9"/>
<evidence type="ECO:0000313" key="3">
    <source>
        <dbReference type="Proteomes" id="UP000001544"/>
    </source>
</evidence>